<dbReference type="OrthoDB" id="909814at2759"/>
<evidence type="ECO:0000313" key="3">
    <source>
        <dbReference type="EMBL" id="KAB1225078.1"/>
    </source>
</evidence>
<evidence type="ECO:0000313" key="4">
    <source>
        <dbReference type="EMBL" id="KAB1225085.1"/>
    </source>
</evidence>
<protein>
    <submittedName>
        <fullName evidence="3">Uncharacterized protein</fullName>
    </submittedName>
</protein>
<dbReference type="AlphaFoldDB" id="A0A6A1WMW6"/>
<evidence type="ECO:0000313" key="5">
    <source>
        <dbReference type="Proteomes" id="UP000516437"/>
    </source>
</evidence>
<feature type="region of interest" description="Disordered" evidence="1">
    <location>
        <begin position="124"/>
        <end position="150"/>
    </location>
</feature>
<dbReference type="EMBL" id="RXIC02000020">
    <property type="protein sequence ID" value="KAB1224023.1"/>
    <property type="molecule type" value="Genomic_DNA"/>
</dbReference>
<dbReference type="Proteomes" id="UP000516437">
    <property type="component" value="Chromosome 2"/>
</dbReference>
<dbReference type="EMBL" id="RXIC02000019">
    <property type="protein sequence ID" value="KAB1225085.1"/>
    <property type="molecule type" value="Genomic_DNA"/>
</dbReference>
<name>A0A6A1WMW6_9ROSI</name>
<organism evidence="3 5">
    <name type="scientific">Morella rubra</name>
    <name type="common">Chinese bayberry</name>
    <dbReference type="NCBI Taxonomy" id="262757"/>
    <lineage>
        <taxon>Eukaryota</taxon>
        <taxon>Viridiplantae</taxon>
        <taxon>Streptophyta</taxon>
        <taxon>Embryophyta</taxon>
        <taxon>Tracheophyta</taxon>
        <taxon>Spermatophyta</taxon>
        <taxon>Magnoliopsida</taxon>
        <taxon>eudicotyledons</taxon>
        <taxon>Gunneridae</taxon>
        <taxon>Pentapetalae</taxon>
        <taxon>rosids</taxon>
        <taxon>fabids</taxon>
        <taxon>Fagales</taxon>
        <taxon>Myricaceae</taxon>
        <taxon>Morella</taxon>
    </lineage>
</organism>
<comment type="caution">
    <text evidence="3">The sequence shown here is derived from an EMBL/GenBank/DDBJ whole genome shotgun (WGS) entry which is preliminary data.</text>
</comment>
<evidence type="ECO:0000256" key="1">
    <source>
        <dbReference type="SAM" id="MobiDB-lite"/>
    </source>
</evidence>
<reference evidence="3 5" key="2">
    <citation type="journal article" date="2019" name="Plant Biotechnol. J.">
        <title>The red bayberry genome and genetic basis of sex determination.</title>
        <authorList>
            <person name="Jia H.M."/>
            <person name="Jia H.J."/>
            <person name="Cai Q.L."/>
            <person name="Wang Y."/>
            <person name="Zhao H.B."/>
            <person name="Yang W.F."/>
            <person name="Wang G.Y."/>
            <person name="Li Y.H."/>
            <person name="Zhan D.L."/>
            <person name="Shen Y.T."/>
            <person name="Niu Q.F."/>
            <person name="Chang L."/>
            <person name="Qiu J."/>
            <person name="Zhao L."/>
            <person name="Xie H.B."/>
            <person name="Fu W.Y."/>
            <person name="Jin J."/>
            <person name="Li X.W."/>
            <person name="Jiao Y."/>
            <person name="Zhou C.C."/>
            <person name="Tu T."/>
            <person name="Chai C.Y."/>
            <person name="Gao J.L."/>
            <person name="Fan L.J."/>
            <person name="van de Weg E."/>
            <person name="Wang J.Y."/>
            <person name="Gao Z.S."/>
        </authorList>
    </citation>
    <scope>NUCLEOTIDE SEQUENCE [LARGE SCALE GENOMIC DNA]</scope>
    <source>
        <tissue evidence="3">Leaves</tissue>
    </source>
</reference>
<keyword evidence="5" id="KW-1185">Reference proteome</keyword>
<proteinExistence type="predicted"/>
<reference evidence="3" key="1">
    <citation type="submission" date="2018-07" db="EMBL/GenBank/DDBJ databases">
        <authorList>
            <person name="Gao Z.-S."/>
            <person name="Jia H.-M."/>
            <person name="Jia H.-J."/>
            <person name="Cai Q.-L."/>
            <person name="Wang Y."/>
            <person name="Zhao H.-B."/>
        </authorList>
    </citation>
    <scope>NUCLEOTIDE SEQUENCE</scope>
    <source>
        <tissue evidence="3">Leaves</tissue>
    </source>
</reference>
<feature type="compositionally biased region" description="Polar residues" evidence="1">
    <location>
        <begin position="132"/>
        <end position="147"/>
    </location>
</feature>
<accession>A0A6A1WMW6</accession>
<gene>
    <name evidence="4" type="ORF">CJ030_MR1G005386</name>
    <name evidence="3" type="ORF">CJ030_MR1G005393</name>
    <name evidence="2" type="ORF">CJ030_MR2G004479</name>
</gene>
<dbReference type="Proteomes" id="UP000516437">
    <property type="component" value="Chromosome 1"/>
</dbReference>
<evidence type="ECO:0000313" key="2">
    <source>
        <dbReference type="EMBL" id="KAB1224023.1"/>
    </source>
</evidence>
<dbReference type="EMBL" id="RXIC02000019">
    <property type="protein sequence ID" value="KAB1225078.1"/>
    <property type="molecule type" value="Genomic_DNA"/>
</dbReference>
<reference evidence="3" key="3">
    <citation type="submission" date="2019-09" db="EMBL/GenBank/DDBJ databases">
        <authorList>
            <person name="Gao Z."/>
        </authorList>
    </citation>
    <scope>NUCLEOTIDE SEQUENCE</scope>
    <source>
        <tissue evidence="3">Leaves</tissue>
    </source>
</reference>
<sequence length="233" mass="26557">MASAVSSPKSAVSKLRFLQLEVATQPFRHHCRHSQPPVPQQTRTVDSRPLAEDYHRQVIRKLAESTHSAGPEPRLVFRPKKDNHRVKKLSGLSRKRNRKSVFLSDTIKSLLLSMMMAARRNANGVGGLPAQETKSQPARPADSSQARNGRHTLRKFRRKDQDFDCAIQKRNRAGYLRVNWVQALQEAQEASQERAETARCKRICTSIYKPAQKVNHVCFLFLIATFFQSRPSC</sequence>